<dbReference type="Pfam" id="PF13424">
    <property type="entry name" value="TPR_12"/>
    <property type="match status" value="2"/>
</dbReference>
<dbReference type="AlphaFoldDB" id="A0A2B4ST71"/>
<dbReference type="InterPro" id="IPR027417">
    <property type="entry name" value="P-loop_NTPase"/>
</dbReference>
<evidence type="ECO:0000313" key="3">
    <source>
        <dbReference type="EMBL" id="PFX33864.1"/>
    </source>
</evidence>
<dbReference type="Proteomes" id="UP000225706">
    <property type="component" value="Unassembled WGS sequence"/>
</dbReference>
<evidence type="ECO:0000256" key="2">
    <source>
        <dbReference type="ARBA" id="ARBA00022803"/>
    </source>
</evidence>
<keyword evidence="4" id="KW-1185">Reference proteome</keyword>
<dbReference type="InterPro" id="IPR011990">
    <property type="entry name" value="TPR-like_helical_dom_sf"/>
</dbReference>
<protein>
    <submittedName>
        <fullName evidence="3">Kinesin light chain 3</fullName>
    </submittedName>
</protein>
<dbReference type="Gene3D" id="1.25.40.10">
    <property type="entry name" value="Tetratricopeptide repeat domain"/>
    <property type="match status" value="2"/>
</dbReference>
<dbReference type="PANTHER" id="PTHR45641:SF19">
    <property type="entry name" value="NEPHROCYSTIN-3"/>
    <property type="match status" value="1"/>
</dbReference>
<dbReference type="Gene3D" id="3.40.50.300">
    <property type="entry name" value="P-loop containing nucleotide triphosphate hydrolases"/>
    <property type="match status" value="1"/>
</dbReference>
<dbReference type="SUPFAM" id="SSF52540">
    <property type="entry name" value="P-loop containing nucleoside triphosphate hydrolases"/>
    <property type="match status" value="1"/>
</dbReference>
<organism evidence="3 4">
    <name type="scientific">Stylophora pistillata</name>
    <name type="common">Smooth cauliflower coral</name>
    <dbReference type="NCBI Taxonomy" id="50429"/>
    <lineage>
        <taxon>Eukaryota</taxon>
        <taxon>Metazoa</taxon>
        <taxon>Cnidaria</taxon>
        <taxon>Anthozoa</taxon>
        <taxon>Hexacorallia</taxon>
        <taxon>Scleractinia</taxon>
        <taxon>Astrocoeniina</taxon>
        <taxon>Pocilloporidae</taxon>
        <taxon>Stylophora</taxon>
    </lineage>
</organism>
<dbReference type="SUPFAM" id="SSF48452">
    <property type="entry name" value="TPR-like"/>
    <property type="match status" value="2"/>
</dbReference>
<comment type="caution">
    <text evidence="3">The sequence shown here is derived from an EMBL/GenBank/DDBJ whole genome shotgun (WGS) entry which is preliminary data.</text>
</comment>
<dbReference type="InterPro" id="IPR019734">
    <property type="entry name" value="TPR_rpt"/>
</dbReference>
<evidence type="ECO:0000313" key="4">
    <source>
        <dbReference type="Proteomes" id="UP000225706"/>
    </source>
</evidence>
<keyword evidence="2" id="KW-0802">TPR repeat</keyword>
<keyword evidence="1" id="KW-0677">Repeat</keyword>
<evidence type="ECO:0000256" key="1">
    <source>
        <dbReference type="ARBA" id="ARBA00022737"/>
    </source>
</evidence>
<reference evidence="4" key="1">
    <citation type="journal article" date="2017" name="bioRxiv">
        <title>Comparative analysis of the genomes of Stylophora pistillata and Acropora digitifera provides evidence for extensive differences between species of corals.</title>
        <authorList>
            <person name="Voolstra C.R."/>
            <person name="Li Y."/>
            <person name="Liew Y.J."/>
            <person name="Baumgarten S."/>
            <person name="Zoccola D."/>
            <person name="Flot J.-F."/>
            <person name="Tambutte S."/>
            <person name="Allemand D."/>
            <person name="Aranda M."/>
        </authorList>
    </citation>
    <scope>NUCLEOTIDE SEQUENCE [LARGE SCALE GENOMIC DNA]</scope>
</reference>
<dbReference type="PANTHER" id="PTHR45641">
    <property type="entry name" value="TETRATRICOPEPTIDE REPEAT PROTEIN (AFU_ORTHOLOGUE AFUA_6G03870)"/>
    <property type="match status" value="1"/>
</dbReference>
<gene>
    <name evidence="3" type="primary">Klc3</name>
    <name evidence="3" type="ORF">AWC38_SpisGene1224</name>
</gene>
<proteinExistence type="predicted"/>
<accession>A0A2B4ST71</accession>
<dbReference type="Pfam" id="PF13374">
    <property type="entry name" value="TPR_10"/>
    <property type="match status" value="1"/>
</dbReference>
<dbReference type="SMART" id="SM00028">
    <property type="entry name" value="TPR"/>
    <property type="match status" value="6"/>
</dbReference>
<sequence>MEYSNEHLNFFQICFIATNIVTEGLRKIFKQQWDKRYKLKASFGVWVDSRKNGLDFERLEPLDSQTKNARLLKVIRNGNTKEWDCTALSFEILFSTSIGKSLNSSIYRHVDDLRVFRNDIFAHVANGTIPDSKFNSLIGRVKAAFLGLSLSVCDIRSIANQKSFPTKEWRLLRNQLLQEQEAVRSLQEKSSSLEEELKSRLKTFLGNLPTLPSHAIQERPSEVSIILGQMKELKVSNGGVISTVYLFGNPGCGKSQIARMVGDMFYKQLSSNDPTFVVSLIGETLETLFSSYDRLSRALSCTEFAISRIITSKDSLAEKLEQFQRLVTPKMKEFSSWLIIVDNVVDLDAVRRFWPTSGSREYGNGQILVTTQERKSLPGNGPRSHCISLSQGMDPQDAVNLLTKVSQTPNQEEVEDFAEALDYQPLALACAAWYLSNMRCRGSPNFSWKKYLRKLKNGKEEAMGEIKKKCESGYTMSMPVAVRMAVDRAVANEKLLLYTFQFLFICAPPRNPEFYGQISKVTVLGDFFECFLSYAFACLNYGKLPVVNQSMEKVKHFMQMDITVDEKTFSLLFFFCGRASVEFSELVDAIKYLERSLAIRRRICGNKHQTVAECLRYLGRANFNLSCNEEAAEFYQEALAIFRQIYGLKHKDVAECLVGLGNARGKLSYHDEADEYFQEALSIYRELFGSKHLIVARYLHNLGTSSINRGHYEKAERFLEEALTIQIEISGEKEERVAIILNNLGRLHLKCLRFEKARQFMERAFNIRCAIGNQLRIGRSLYFLGYLSEMESKISSAEDYYCRSLTAIRQYDLPDNHLYVRETVEALQGIKSKAENQRKTIVNLPISRKRKAANWPD</sequence>
<dbReference type="OrthoDB" id="5990270at2759"/>
<name>A0A2B4ST71_STYPI</name>
<dbReference type="EMBL" id="LSMT01000008">
    <property type="protein sequence ID" value="PFX33864.1"/>
    <property type="molecule type" value="Genomic_DNA"/>
</dbReference>